<protein>
    <recommendedName>
        <fullName evidence="2">DUF7330 domain-containing protein</fullName>
    </recommendedName>
</protein>
<evidence type="ECO:0000256" key="1">
    <source>
        <dbReference type="SAM" id="MobiDB-lite"/>
    </source>
</evidence>
<reference evidence="3 4" key="1">
    <citation type="submission" date="2024-01" db="EMBL/GenBank/DDBJ databases">
        <title>A draft genome for a cacao thread blight-causing isolate of Paramarasmius palmivorus.</title>
        <authorList>
            <person name="Baruah I.K."/>
            <person name="Bukari Y."/>
            <person name="Amoako-Attah I."/>
            <person name="Meinhardt L.W."/>
            <person name="Bailey B.A."/>
            <person name="Cohen S.P."/>
        </authorList>
    </citation>
    <scope>NUCLEOTIDE SEQUENCE [LARGE SCALE GENOMIC DNA]</scope>
    <source>
        <strain evidence="3 4">GH-12</strain>
    </source>
</reference>
<gene>
    <name evidence="3" type="ORF">VNI00_012748</name>
</gene>
<dbReference type="AlphaFoldDB" id="A0AAW0C415"/>
<sequence length="216" mass="23714">MTATAETDSPPHYKAEEPNRAVPTKASSYIRIVREGGVSDSFVIDPSIKIKESLLPKLDNWEKNAGRRNLWVKTTGNHAEIDVDVEVKNVTMLSGSQKKVIIGLEAQKADVLLRLHAPSQLPRPRLYVYITSGKGNVVVSVPRSTTGLFGITSAGPVNLSDQLSKETITLNEDGRLKQLIVGPVSDWDEGDKDQITVLAHGTVDLRYDDESDEQPE</sequence>
<evidence type="ECO:0000313" key="3">
    <source>
        <dbReference type="EMBL" id="KAK7033524.1"/>
    </source>
</evidence>
<evidence type="ECO:0000313" key="4">
    <source>
        <dbReference type="Proteomes" id="UP001383192"/>
    </source>
</evidence>
<proteinExistence type="predicted"/>
<accession>A0AAW0C415</accession>
<feature type="region of interest" description="Disordered" evidence="1">
    <location>
        <begin position="1"/>
        <end position="21"/>
    </location>
</feature>
<organism evidence="3 4">
    <name type="scientific">Paramarasmius palmivorus</name>
    <dbReference type="NCBI Taxonomy" id="297713"/>
    <lineage>
        <taxon>Eukaryota</taxon>
        <taxon>Fungi</taxon>
        <taxon>Dikarya</taxon>
        <taxon>Basidiomycota</taxon>
        <taxon>Agaricomycotina</taxon>
        <taxon>Agaricomycetes</taxon>
        <taxon>Agaricomycetidae</taxon>
        <taxon>Agaricales</taxon>
        <taxon>Marasmiineae</taxon>
        <taxon>Marasmiaceae</taxon>
        <taxon>Paramarasmius</taxon>
    </lineage>
</organism>
<dbReference type="EMBL" id="JAYKXP010000061">
    <property type="protein sequence ID" value="KAK7033524.1"/>
    <property type="molecule type" value="Genomic_DNA"/>
</dbReference>
<comment type="caution">
    <text evidence="3">The sequence shown here is derived from an EMBL/GenBank/DDBJ whole genome shotgun (WGS) entry which is preliminary data.</text>
</comment>
<feature type="domain" description="DUF7330" evidence="2">
    <location>
        <begin position="30"/>
        <end position="210"/>
    </location>
</feature>
<dbReference type="Pfam" id="PF24016">
    <property type="entry name" value="DUF7330"/>
    <property type="match status" value="1"/>
</dbReference>
<evidence type="ECO:0000259" key="2">
    <source>
        <dbReference type="Pfam" id="PF24016"/>
    </source>
</evidence>
<name>A0AAW0C415_9AGAR</name>
<dbReference type="InterPro" id="IPR055754">
    <property type="entry name" value="DUF7330"/>
</dbReference>
<feature type="compositionally biased region" description="Basic and acidic residues" evidence="1">
    <location>
        <begin position="9"/>
        <end position="19"/>
    </location>
</feature>
<keyword evidence="4" id="KW-1185">Reference proteome</keyword>
<dbReference type="Proteomes" id="UP001383192">
    <property type="component" value="Unassembled WGS sequence"/>
</dbReference>